<organism evidence="2 3">
    <name type="scientific">Tothia fuscella</name>
    <dbReference type="NCBI Taxonomy" id="1048955"/>
    <lineage>
        <taxon>Eukaryota</taxon>
        <taxon>Fungi</taxon>
        <taxon>Dikarya</taxon>
        <taxon>Ascomycota</taxon>
        <taxon>Pezizomycotina</taxon>
        <taxon>Dothideomycetes</taxon>
        <taxon>Pleosporomycetidae</taxon>
        <taxon>Venturiales</taxon>
        <taxon>Cylindrosympodiaceae</taxon>
        <taxon>Tothia</taxon>
    </lineage>
</organism>
<protein>
    <submittedName>
        <fullName evidence="2">Uncharacterized protein</fullName>
    </submittedName>
</protein>
<dbReference type="EMBL" id="MU007038">
    <property type="protein sequence ID" value="KAF2430543.1"/>
    <property type="molecule type" value="Genomic_DNA"/>
</dbReference>
<gene>
    <name evidence="2" type="ORF">EJ08DRAFT_679089</name>
</gene>
<accession>A0A9P4NSC2</accession>
<evidence type="ECO:0000313" key="3">
    <source>
        <dbReference type="Proteomes" id="UP000800235"/>
    </source>
</evidence>
<keyword evidence="3" id="KW-1185">Reference proteome</keyword>
<evidence type="ECO:0000256" key="1">
    <source>
        <dbReference type="SAM" id="Phobius"/>
    </source>
</evidence>
<dbReference type="AlphaFoldDB" id="A0A9P4NSC2"/>
<keyword evidence="1" id="KW-1133">Transmembrane helix</keyword>
<reference evidence="2" key="1">
    <citation type="journal article" date="2020" name="Stud. Mycol.">
        <title>101 Dothideomycetes genomes: a test case for predicting lifestyles and emergence of pathogens.</title>
        <authorList>
            <person name="Haridas S."/>
            <person name="Albert R."/>
            <person name="Binder M."/>
            <person name="Bloem J."/>
            <person name="Labutti K."/>
            <person name="Salamov A."/>
            <person name="Andreopoulos B."/>
            <person name="Baker S."/>
            <person name="Barry K."/>
            <person name="Bills G."/>
            <person name="Bluhm B."/>
            <person name="Cannon C."/>
            <person name="Castanera R."/>
            <person name="Culley D."/>
            <person name="Daum C."/>
            <person name="Ezra D."/>
            <person name="Gonzalez J."/>
            <person name="Henrissat B."/>
            <person name="Kuo A."/>
            <person name="Liang C."/>
            <person name="Lipzen A."/>
            <person name="Lutzoni F."/>
            <person name="Magnuson J."/>
            <person name="Mondo S."/>
            <person name="Nolan M."/>
            <person name="Ohm R."/>
            <person name="Pangilinan J."/>
            <person name="Park H.-J."/>
            <person name="Ramirez L."/>
            <person name="Alfaro M."/>
            <person name="Sun H."/>
            <person name="Tritt A."/>
            <person name="Yoshinaga Y."/>
            <person name="Zwiers L.-H."/>
            <person name="Turgeon B."/>
            <person name="Goodwin S."/>
            <person name="Spatafora J."/>
            <person name="Crous P."/>
            <person name="Grigoriev I."/>
        </authorList>
    </citation>
    <scope>NUCLEOTIDE SEQUENCE</scope>
    <source>
        <strain evidence="2">CBS 130266</strain>
    </source>
</reference>
<feature type="transmembrane region" description="Helical" evidence="1">
    <location>
        <begin position="34"/>
        <end position="56"/>
    </location>
</feature>
<dbReference type="Proteomes" id="UP000800235">
    <property type="component" value="Unassembled WGS sequence"/>
</dbReference>
<evidence type="ECO:0000313" key="2">
    <source>
        <dbReference type="EMBL" id="KAF2430543.1"/>
    </source>
</evidence>
<name>A0A9P4NSC2_9PEZI</name>
<comment type="caution">
    <text evidence="2">The sequence shown here is derived from an EMBL/GenBank/DDBJ whole genome shotgun (WGS) entry which is preliminary data.</text>
</comment>
<dbReference type="OrthoDB" id="5304511at2759"/>
<proteinExistence type="predicted"/>
<sequence>MWLLCAQQPFYLAASGRSKQTQNNTLHPSNKILLDFLFISYLCITLLEPIFLLRFIGYLPQLPSSRVLCAAAIPAHSKFPDCGTSDRYCPRIQKSLARILLARQPQMPTEEKSGHIHSLAPELVFSILCEIDSLRALSNFSIISRYVHGCFKSRRDPAILCVLKNELGTILTDASFLSLLPYANPGSSTESWTAYWDEIHNMAAVYRTMLKDGGRYRRRGGATALSSARLTQLCRTLHDMNFLASIYITEQLRSFDSNAVTALPTRTERLRVLRAFYRRQIVCNAWAPTMREPSWMEQDLAAISNTRERQDIRLGLFAAFEPWELQQIDHIERFVSRLYAALCLAREESTQPISEAQFGDLFSKAVHLVQFMREHPITTDAALCILQSLCGLNKREGIDSAPTHNNYIVRYSLPCLQFAWQDHRMAILPDPMRDGRGQQQELDSGELTVDFAGDAVDLPPFGWVDALDGRYMGFFGNALMNSRQMTDNEEMYLAHYSSLELWRTAGFALWDRKRVEDMKQLDRLRSLYRGWLVYS</sequence>
<keyword evidence="1" id="KW-0472">Membrane</keyword>
<keyword evidence="1" id="KW-0812">Transmembrane</keyword>